<feature type="domain" description="HicB-like antitoxin of toxin-antitoxin system" evidence="1">
    <location>
        <begin position="4"/>
        <end position="76"/>
    </location>
</feature>
<dbReference type="Pfam" id="PF15919">
    <property type="entry name" value="HicB_lk_antitox"/>
    <property type="match status" value="1"/>
</dbReference>
<dbReference type="EMBL" id="UGSK01000001">
    <property type="protein sequence ID" value="SUB00542.1"/>
    <property type="molecule type" value="Genomic_DNA"/>
</dbReference>
<dbReference type="Proteomes" id="UP000255000">
    <property type="component" value="Unassembled WGS sequence"/>
</dbReference>
<name>A0A378ZTF6_9HYPH</name>
<organism evidence="2 3">
    <name type="scientific">Pannonibacter phragmitetus</name>
    <dbReference type="NCBI Taxonomy" id="121719"/>
    <lineage>
        <taxon>Bacteria</taxon>
        <taxon>Pseudomonadati</taxon>
        <taxon>Pseudomonadota</taxon>
        <taxon>Alphaproteobacteria</taxon>
        <taxon>Hyphomicrobiales</taxon>
        <taxon>Stappiaceae</taxon>
        <taxon>Pannonibacter</taxon>
    </lineage>
</organism>
<dbReference type="AlphaFoldDB" id="A0A378ZTF6"/>
<dbReference type="RefSeq" id="WP_019962496.1">
    <property type="nucleotide sequence ID" value="NZ_UGSK01000001.1"/>
</dbReference>
<evidence type="ECO:0000313" key="3">
    <source>
        <dbReference type="Proteomes" id="UP000255000"/>
    </source>
</evidence>
<protein>
    <recommendedName>
        <fullName evidence="1">HicB-like antitoxin of toxin-antitoxin system domain-containing protein</fullName>
    </recommendedName>
</protein>
<dbReference type="PANTHER" id="PTHR34504">
    <property type="entry name" value="ANTITOXIN HICB"/>
    <property type="match status" value="1"/>
</dbReference>
<evidence type="ECO:0000313" key="2">
    <source>
        <dbReference type="EMBL" id="SUB00542.1"/>
    </source>
</evidence>
<sequence length="93" mass="10172">MIRYVAFLHQDEGPGYGISFPDFPGCISAGDTLDEAIQMGTEALGFHTEVMREYGEVIPAPRDLDAILADESLAEWREGATFTHVPLIMDKGA</sequence>
<dbReference type="InterPro" id="IPR035069">
    <property type="entry name" value="TTHA1013/TTHA0281-like"/>
</dbReference>
<dbReference type="SUPFAM" id="SSF143100">
    <property type="entry name" value="TTHA1013/TTHA0281-like"/>
    <property type="match status" value="1"/>
</dbReference>
<dbReference type="OrthoDB" id="9807959at2"/>
<proteinExistence type="predicted"/>
<accession>A0A378ZTF6</accession>
<evidence type="ECO:0000259" key="1">
    <source>
        <dbReference type="Pfam" id="PF15919"/>
    </source>
</evidence>
<dbReference type="Gene3D" id="3.30.160.250">
    <property type="match status" value="1"/>
</dbReference>
<dbReference type="InterPro" id="IPR031807">
    <property type="entry name" value="HicB-like"/>
</dbReference>
<reference evidence="2 3" key="1">
    <citation type="submission" date="2018-06" db="EMBL/GenBank/DDBJ databases">
        <authorList>
            <consortium name="Pathogen Informatics"/>
            <person name="Doyle S."/>
        </authorList>
    </citation>
    <scope>NUCLEOTIDE SEQUENCE [LARGE SCALE GENOMIC DNA]</scope>
    <source>
        <strain evidence="2 3">NCTC13350</strain>
    </source>
</reference>
<gene>
    <name evidence="2" type="ORF">NCTC13350_01456</name>
</gene>
<dbReference type="InterPro" id="IPR051404">
    <property type="entry name" value="TA_system_antitoxin"/>
</dbReference>
<dbReference type="PANTHER" id="PTHR34504:SF2">
    <property type="entry name" value="UPF0150 PROTEIN SSL0259"/>
    <property type="match status" value="1"/>
</dbReference>